<name>A0A0A9A4I6_ARUDO</name>
<organism evidence="1">
    <name type="scientific">Arundo donax</name>
    <name type="common">Giant reed</name>
    <name type="synonym">Donax arundinaceus</name>
    <dbReference type="NCBI Taxonomy" id="35708"/>
    <lineage>
        <taxon>Eukaryota</taxon>
        <taxon>Viridiplantae</taxon>
        <taxon>Streptophyta</taxon>
        <taxon>Embryophyta</taxon>
        <taxon>Tracheophyta</taxon>
        <taxon>Spermatophyta</taxon>
        <taxon>Magnoliopsida</taxon>
        <taxon>Liliopsida</taxon>
        <taxon>Poales</taxon>
        <taxon>Poaceae</taxon>
        <taxon>PACMAD clade</taxon>
        <taxon>Arundinoideae</taxon>
        <taxon>Arundineae</taxon>
        <taxon>Arundo</taxon>
    </lineage>
</organism>
<proteinExistence type="predicted"/>
<accession>A0A0A9A4I6</accession>
<reference evidence="1" key="1">
    <citation type="submission" date="2014-09" db="EMBL/GenBank/DDBJ databases">
        <authorList>
            <person name="Magalhaes I.L.F."/>
            <person name="Oliveira U."/>
            <person name="Santos F.R."/>
            <person name="Vidigal T.H.D.A."/>
            <person name="Brescovit A.D."/>
            <person name="Santos A.J."/>
        </authorList>
    </citation>
    <scope>NUCLEOTIDE SEQUENCE</scope>
    <source>
        <tissue evidence="1">Shoot tissue taken approximately 20 cm above the soil surface</tissue>
    </source>
</reference>
<protein>
    <submittedName>
        <fullName evidence="1">Uncharacterized protein</fullName>
    </submittedName>
</protein>
<reference evidence="1" key="2">
    <citation type="journal article" date="2015" name="Data Brief">
        <title>Shoot transcriptome of the giant reed, Arundo donax.</title>
        <authorList>
            <person name="Barrero R.A."/>
            <person name="Guerrero F.D."/>
            <person name="Moolhuijzen P."/>
            <person name="Goolsby J.A."/>
            <person name="Tidwell J."/>
            <person name="Bellgard S.E."/>
            <person name="Bellgard M.I."/>
        </authorList>
    </citation>
    <scope>NUCLEOTIDE SEQUENCE</scope>
    <source>
        <tissue evidence="1">Shoot tissue taken approximately 20 cm above the soil surface</tissue>
    </source>
</reference>
<sequence>MVLYTVHNMLLEY</sequence>
<evidence type="ECO:0000313" key="1">
    <source>
        <dbReference type="EMBL" id="JAD41952.1"/>
    </source>
</evidence>
<dbReference type="EMBL" id="GBRH01255943">
    <property type="protein sequence ID" value="JAD41952.1"/>
    <property type="molecule type" value="Transcribed_RNA"/>
</dbReference>